<accession>A0A271VYB1</accession>
<protein>
    <submittedName>
        <fullName evidence="1">Uncharacterized protein</fullName>
    </submittedName>
</protein>
<evidence type="ECO:0000313" key="2">
    <source>
        <dbReference type="Proteomes" id="UP000216173"/>
    </source>
</evidence>
<gene>
    <name evidence="1" type="ORF">CGU03_01070</name>
</gene>
<sequence length="69" mass="7803">MTEIGKLSASFLLMFPLLYRGLLSSMSNPLPHRSKKLPMSEFLPQRLTQPSLQQSRITDAQLKLGNFPT</sequence>
<dbReference type="AlphaFoldDB" id="A0A271VYB1"/>
<name>A0A271VYB1_VIBMT</name>
<dbReference type="Proteomes" id="UP000216173">
    <property type="component" value="Unassembled WGS sequence"/>
</dbReference>
<evidence type="ECO:0000313" key="1">
    <source>
        <dbReference type="EMBL" id="PAR23104.1"/>
    </source>
</evidence>
<reference evidence="2" key="1">
    <citation type="submission" date="2017-07" db="EMBL/GenBank/DDBJ databases">
        <authorList>
            <person name="Boucher Y."/>
            <person name="Orata F.D."/>
        </authorList>
    </citation>
    <scope>NUCLEOTIDE SEQUENCE [LARGE SCALE GENOMIC DNA]</scope>
    <source>
        <strain evidence="2">OYP9E10</strain>
    </source>
</reference>
<organism evidence="1 2">
    <name type="scientific">Vibrio metoecus</name>
    <dbReference type="NCBI Taxonomy" id="1481663"/>
    <lineage>
        <taxon>Bacteria</taxon>
        <taxon>Pseudomonadati</taxon>
        <taxon>Pseudomonadota</taxon>
        <taxon>Gammaproteobacteria</taxon>
        <taxon>Vibrionales</taxon>
        <taxon>Vibrionaceae</taxon>
        <taxon>Vibrio</taxon>
    </lineage>
</organism>
<dbReference type="EMBL" id="NMSH01000001">
    <property type="protein sequence ID" value="PAR23104.1"/>
    <property type="molecule type" value="Genomic_DNA"/>
</dbReference>
<proteinExistence type="predicted"/>
<comment type="caution">
    <text evidence="1">The sequence shown here is derived from an EMBL/GenBank/DDBJ whole genome shotgun (WGS) entry which is preliminary data.</text>
</comment>